<gene>
    <name evidence="1" type="ORF">C1SCF055_LOCUS15820</name>
</gene>
<protein>
    <submittedName>
        <fullName evidence="2">AP-3 complex subunit delta-1</fullName>
    </submittedName>
</protein>
<dbReference type="EMBL" id="CAMXCT030001291">
    <property type="protein sequence ID" value="CAL4776003.1"/>
    <property type="molecule type" value="Genomic_DNA"/>
</dbReference>
<evidence type="ECO:0000313" key="2">
    <source>
        <dbReference type="EMBL" id="CAL4776003.1"/>
    </source>
</evidence>
<accession>A0A9P1CE95</accession>
<proteinExistence type="predicted"/>
<sequence length="265" mass="28464">MAVQVQGTEQKHPSVSELKLSPASDAESIQARVLELLINGLIPWIADVALQFSQVQVESSVCGRIVLCSGPLQQRSAKVKANLDSSPFVAPVVFDLRCELEYTVKNDGGEAEAQKVPVELRLPATTFLVPQALGEDAMSDYISENPELLSHQTSQAVSFEKSVSDLPMLVGRCAGLCHFHGIQQASGQDMKFILVAATLPATATPLEGQSAAPSNALVICRCAALVRGSTLEMRVTVKAYQKDVADEICSQLVTTFRELIEGRLA</sequence>
<reference evidence="2 3" key="2">
    <citation type="submission" date="2024-05" db="EMBL/GenBank/DDBJ databases">
        <authorList>
            <person name="Chen Y."/>
            <person name="Shah S."/>
            <person name="Dougan E. K."/>
            <person name="Thang M."/>
            <person name="Chan C."/>
        </authorList>
    </citation>
    <scope>NUCLEOTIDE SEQUENCE [LARGE SCALE GENOMIC DNA]</scope>
</reference>
<comment type="caution">
    <text evidence="1">The sequence shown here is derived from an EMBL/GenBank/DDBJ whole genome shotgun (WGS) entry which is preliminary data.</text>
</comment>
<dbReference type="EMBL" id="CAMXCT020001291">
    <property type="protein sequence ID" value="CAL1142066.1"/>
    <property type="molecule type" value="Genomic_DNA"/>
</dbReference>
<dbReference type="EMBL" id="CAMXCT010001291">
    <property type="protein sequence ID" value="CAI3988691.1"/>
    <property type="molecule type" value="Genomic_DNA"/>
</dbReference>
<name>A0A9P1CE95_9DINO</name>
<reference evidence="1" key="1">
    <citation type="submission" date="2022-10" db="EMBL/GenBank/DDBJ databases">
        <authorList>
            <person name="Chen Y."/>
            <person name="Dougan E. K."/>
            <person name="Chan C."/>
            <person name="Rhodes N."/>
            <person name="Thang M."/>
        </authorList>
    </citation>
    <scope>NUCLEOTIDE SEQUENCE</scope>
</reference>
<dbReference type="AlphaFoldDB" id="A0A9P1CE95"/>
<evidence type="ECO:0000313" key="1">
    <source>
        <dbReference type="EMBL" id="CAI3988691.1"/>
    </source>
</evidence>
<dbReference type="Proteomes" id="UP001152797">
    <property type="component" value="Unassembled WGS sequence"/>
</dbReference>
<keyword evidence="3" id="KW-1185">Reference proteome</keyword>
<evidence type="ECO:0000313" key="3">
    <source>
        <dbReference type="Proteomes" id="UP001152797"/>
    </source>
</evidence>
<organism evidence="1">
    <name type="scientific">Cladocopium goreaui</name>
    <dbReference type="NCBI Taxonomy" id="2562237"/>
    <lineage>
        <taxon>Eukaryota</taxon>
        <taxon>Sar</taxon>
        <taxon>Alveolata</taxon>
        <taxon>Dinophyceae</taxon>
        <taxon>Suessiales</taxon>
        <taxon>Symbiodiniaceae</taxon>
        <taxon>Cladocopium</taxon>
    </lineage>
</organism>